<name>A0A8B8ETM0_CRAVI</name>
<evidence type="ECO:0000313" key="1">
    <source>
        <dbReference type="Proteomes" id="UP000694844"/>
    </source>
</evidence>
<dbReference type="GO" id="GO:0005763">
    <property type="term" value="C:mitochondrial small ribosomal subunit"/>
    <property type="evidence" value="ECO:0007669"/>
    <property type="project" value="TreeGrafter"/>
</dbReference>
<dbReference type="PANTHER" id="PTHR13071:SF4">
    <property type="entry name" value="SMALL RIBOSOMAL SUBUNIT PROTEIN MS22"/>
    <property type="match status" value="1"/>
</dbReference>
<reference evidence="2" key="1">
    <citation type="submission" date="2025-08" db="UniProtKB">
        <authorList>
            <consortium name="RefSeq"/>
        </authorList>
    </citation>
    <scope>IDENTIFICATION</scope>
    <source>
        <tissue evidence="2">Whole sample</tissue>
    </source>
</reference>
<dbReference type="Pfam" id="PF10245">
    <property type="entry name" value="MRP-S22"/>
    <property type="match status" value="1"/>
</dbReference>
<protein>
    <submittedName>
        <fullName evidence="2">28S ribosomal protein S22, mitochondrial-like</fullName>
    </submittedName>
</protein>
<dbReference type="GO" id="GO:0003735">
    <property type="term" value="F:structural constituent of ribosome"/>
    <property type="evidence" value="ECO:0007669"/>
    <property type="project" value="TreeGrafter"/>
</dbReference>
<organism evidence="1 2">
    <name type="scientific">Crassostrea virginica</name>
    <name type="common">Eastern oyster</name>
    <dbReference type="NCBI Taxonomy" id="6565"/>
    <lineage>
        <taxon>Eukaryota</taxon>
        <taxon>Metazoa</taxon>
        <taxon>Spiralia</taxon>
        <taxon>Lophotrochozoa</taxon>
        <taxon>Mollusca</taxon>
        <taxon>Bivalvia</taxon>
        <taxon>Autobranchia</taxon>
        <taxon>Pteriomorphia</taxon>
        <taxon>Ostreida</taxon>
        <taxon>Ostreoidea</taxon>
        <taxon>Ostreidae</taxon>
        <taxon>Crassostrea</taxon>
    </lineage>
</organism>
<dbReference type="KEGG" id="cvn:111136487"/>
<gene>
    <name evidence="2" type="primary">LOC111136487</name>
</gene>
<dbReference type="Proteomes" id="UP000694844">
    <property type="component" value="Chromosome 5"/>
</dbReference>
<dbReference type="PANTHER" id="PTHR13071">
    <property type="entry name" value="MITOCHONDRIAL 28S RIBOSOMAL PROTEIN S22"/>
    <property type="match status" value="1"/>
</dbReference>
<proteinExistence type="predicted"/>
<dbReference type="OrthoDB" id="10052321at2759"/>
<dbReference type="GeneID" id="111136487"/>
<dbReference type="AlphaFoldDB" id="A0A8B8ETM0"/>
<dbReference type="RefSeq" id="XP_022343078.1">
    <property type="nucleotide sequence ID" value="XM_022487370.1"/>
</dbReference>
<accession>A0A8B8ETM0</accession>
<dbReference type="InterPro" id="IPR019374">
    <property type="entry name" value="Ribosomal_mS22"/>
</dbReference>
<keyword evidence="1" id="KW-1185">Reference proteome</keyword>
<evidence type="ECO:0000313" key="2">
    <source>
        <dbReference type="RefSeq" id="XP_022343078.1"/>
    </source>
</evidence>
<sequence>MTANLTSLKFLRTFRKLSCFHSQLLLLRGSSAFRTPQMPEDIDPFPLFMKDEVQKIMNDITGVDLNRSAEMKWSKSPSKSTIKVVPDDELQKLQAHAVKKERSKIEQRPPFMKPREEINQELSRDPEIAPVMTQNLLFIDISSYTRPETANKEKVVVMRDTEGTLRMATQEERDRAIQIAFPARDRRVVKSTFFKPESIQNALQNCRYSYILDKVCVQYDPDHPEFSRISKQIFDHILERGEFDALRGTRHFGSLAFYLALCRQETPLVLDMLKRKLVLDACDYVRLNQVVHPKKLVPISPPKQIDENFVKKLMTSYLKQRQSRELKLVWNSLCEEGLSEIIQENMTQRKLIIAYLEM</sequence>